<reference evidence="1 2" key="1">
    <citation type="submission" date="2016-10" db="EMBL/GenBank/DDBJ databases">
        <authorList>
            <person name="de Groot N.N."/>
        </authorList>
    </citation>
    <scope>NUCLEOTIDE SEQUENCE [LARGE SCALE GENOMIC DNA]</scope>
    <source>
        <strain evidence="1 2">HLD2</strain>
    </source>
</reference>
<dbReference type="EMBL" id="FMWD01000004">
    <property type="protein sequence ID" value="SCZ57666.1"/>
    <property type="molecule type" value="Genomic_DNA"/>
</dbReference>
<dbReference type="AlphaFoldDB" id="A0A1G5Q7X6"/>
<evidence type="ECO:0000313" key="2">
    <source>
        <dbReference type="Proteomes" id="UP000199648"/>
    </source>
</evidence>
<accession>A0A1G5Q7X6</accession>
<dbReference type="Proteomes" id="UP000199648">
    <property type="component" value="Unassembled WGS sequence"/>
</dbReference>
<organism evidence="1 2">
    <name type="scientific">Thiohalomonas denitrificans</name>
    <dbReference type="NCBI Taxonomy" id="415747"/>
    <lineage>
        <taxon>Bacteria</taxon>
        <taxon>Pseudomonadati</taxon>
        <taxon>Pseudomonadota</taxon>
        <taxon>Gammaproteobacteria</taxon>
        <taxon>Thiohalomonadales</taxon>
        <taxon>Thiohalomonadaceae</taxon>
        <taxon>Thiohalomonas</taxon>
    </lineage>
</organism>
<keyword evidence="2" id="KW-1185">Reference proteome</keyword>
<dbReference type="OrthoDB" id="5623992at2"/>
<dbReference type="STRING" id="415747.SAMN03097708_01479"/>
<proteinExistence type="predicted"/>
<dbReference type="RefSeq" id="WP_092994747.1">
    <property type="nucleotide sequence ID" value="NZ_FMWD01000004.1"/>
</dbReference>
<evidence type="ECO:0000313" key="1">
    <source>
        <dbReference type="EMBL" id="SCZ57666.1"/>
    </source>
</evidence>
<protein>
    <submittedName>
        <fullName evidence="1">Uncharacterized protein</fullName>
    </submittedName>
</protein>
<gene>
    <name evidence="1" type="ORF">SAMN03097708_01479</name>
</gene>
<name>A0A1G5Q7X6_9GAMM</name>
<sequence>MTSIPEFSESELWTVRSTLEERYKRPIEPDQVEIELRLDPHSTVLTPCPALYWKVDNANFVIAKVGDNRYRAQFFYRLYQTYGTGIEEFDDITTCTVTLLQVQADHAVKEEQENEK</sequence>